<feature type="domain" description="Glycosyl transferase CAP10" evidence="1">
    <location>
        <begin position="35"/>
        <end position="101"/>
    </location>
</feature>
<proteinExistence type="predicted"/>
<evidence type="ECO:0000313" key="2">
    <source>
        <dbReference type="EMBL" id="PNH04259.1"/>
    </source>
</evidence>
<reference evidence="2 3" key="1">
    <citation type="journal article" date="2017" name="Mol. Biol. Evol.">
        <title>The 4-celled Tetrabaena socialis nuclear genome reveals the essential components for genetic control of cell number at the origin of multicellularity in the volvocine lineage.</title>
        <authorList>
            <person name="Featherston J."/>
            <person name="Arakaki Y."/>
            <person name="Hanschen E.R."/>
            <person name="Ferris P.J."/>
            <person name="Michod R.E."/>
            <person name="Olson B.J.S.C."/>
            <person name="Nozaki H."/>
            <person name="Durand P.M."/>
        </authorList>
    </citation>
    <scope>NUCLEOTIDE SEQUENCE [LARGE SCALE GENOMIC DNA]</scope>
    <source>
        <strain evidence="2 3">NIES-571</strain>
    </source>
</reference>
<dbReference type="Pfam" id="PF05686">
    <property type="entry name" value="Glyco_transf_90"/>
    <property type="match status" value="1"/>
</dbReference>
<dbReference type="InterPro" id="IPR006598">
    <property type="entry name" value="CAP10"/>
</dbReference>
<comment type="caution">
    <text evidence="2">The sequence shown here is derived from an EMBL/GenBank/DDBJ whole genome shotgun (WGS) entry which is preliminary data.</text>
</comment>
<evidence type="ECO:0000313" key="3">
    <source>
        <dbReference type="Proteomes" id="UP000236333"/>
    </source>
</evidence>
<dbReference type="OrthoDB" id="202415at2759"/>
<dbReference type="Proteomes" id="UP000236333">
    <property type="component" value="Unassembled WGS sequence"/>
</dbReference>
<name>A0A2J7ZVH6_9CHLO</name>
<dbReference type="AlphaFoldDB" id="A0A2J7ZVH6"/>
<organism evidence="2 3">
    <name type="scientific">Tetrabaena socialis</name>
    <dbReference type="NCBI Taxonomy" id="47790"/>
    <lineage>
        <taxon>Eukaryota</taxon>
        <taxon>Viridiplantae</taxon>
        <taxon>Chlorophyta</taxon>
        <taxon>core chlorophytes</taxon>
        <taxon>Chlorophyceae</taxon>
        <taxon>CS clade</taxon>
        <taxon>Chlamydomonadales</taxon>
        <taxon>Tetrabaenaceae</taxon>
        <taxon>Tetrabaena</taxon>
    </lineage>
</organism>
<keyword evidence="3" id="KW-1185">Reference proteome</keyword>
<accession>A0A2J7ZVH6</accession>
<evidence type="ECO:0000259" key="1">
    <source>
        <dbReference type="Pfam" id="PF05686"/>
    </source>
</evidence>
<gene>
    <name evidence="2" type="ORF">TSOC_009597</name>
</gene>
<dbReference type="EMBL" id="PGGS01000406">
    <property type="protein sequence ID" value="PNH04259.1"/>
    <property type="molecule type" value="Genomic_DNA"/>
</dbReference>
<protein>
    <recommendedName>
        <fullName evidence="1">Glycosyl transferase CAP10 domain-containing protein</fullName>
    </recommendedName>
</protein>
<sequence length="162" mass="17384">MPHTVCGMTLAFYGGVAYVVVEPRLAGLGHHVNILFTYMLVMFDLQRQYGSEIPDVEFVIASSDRPMVLTAAQAPGLVPPVMRFCSSDEHAEIKIPAVALAGPLLSPEKEARGHARCHPTAGGGWIEPACSALTAVGYLLKCDNLPILRTTASRDACGMARY</sequence>